<keyword evidence="1" id="KW-0472">Membrane</keyword>
<feature type="transmembrane region" description="Helical" evidence="1">
    <location>
        <begin position="144"/>
        <end position="163"/>
    </location>
</feature>
<keyword evidence="3" id="KW-1185">Reference proteome</keyword>
<dbReference type="RefSeq" id="WP_079723006.1">
    <property type="nucleotide sequence ID" value="NZ_BMCL01000003.1"/>
</dbReference>
<evidence type="ECO:0000313" key="2">
    <source>
        <dbReference type="EMBL" id="SKC47965.1"/>
    </source>
</evidence>
<sequence>MKRVPVRPIALLFAAAAALWLMIAGSGQLLGFDLGQVGAVALISVAWISLYQLGHGRSGDLDEAVSPGEWRAWIGLFFMLAAVIYFFAKLPLFDSDNIDARVVVRNLVTLGIAWAVVGQVLASRWQDKVQEDERDREILQRASAWGRGALVFLVIALALTLGFSPQDRLIWATPFFLANLLIFGLMLGWLVEYAAIAGQYWRDRQ</sequence>
<proteinExistence type="predicted"/>
<dbReference type="STRING" id="428993.SAMN06296058_0625"/>
<feature type="transmembrane region" description="Helical" evidence="1">
    <location>
        <begin position="102"/>
        <end position="123"/>
    </location>
</feature>
<protein>
    <submittedName>
        <fullName evidence="2">Uncharacterized protein</fullName>
    </submittedName>
</protein>
<reference evidence="2 3" key="1">
    <citation type="submission" date="2017-02" db="EMBL/GenBank/DDBJ databases">
        <authorList>
            <person name="Peterson S.W."/>
        </authorList>
    </citation>
    <scope>NUCLEOTIDE SEQUENCE [LARGE SCALE GENOMIC DNA]</scope>
    <source>
        <strain evidence="2 3">P15</strain>
    </source>
</reference>
<dbReference type="AlphaFoldDB" id="A0A1T5J963"/>
<feature type="transmembrane region" description="Helical" evidence="1">
    <location>
        <begin position="72"/>
        <end position="90"/>
    </location>
</feature>
<organism evidence="2 3">
    <name type="scientific">Pseudoxanthomonas indica</name>
    <dbReference type="NCBI Taxonomy" id="428993"/>
    <lineage>
        <taxon>Bacteria</taxon>
        <taxon>Pseudomonadati</taxon>
        <taxon>Pseudomonadota</taxon>
        <taxon>Gammaproteobacteria</taxon>
        <taxon>Lysobacterales</taxon>
        <taxon>Lysobacteraceae</taxon>
        <taxon>Pseudoxanthomonas</taxon>
    </lineage>
</organism>
<evidence type="ECO:0000313" key="3">
    <source>
        <dbReference type="Proteomes" id="UP000190341"/>
    </source>
</evidence>
<dbReference type="EMBL" id="FUZV01000001">
    <property type="protein sequence ID" value="SKC47965.1"/>
    <property type="molecule type" value="Genomic_DNA"/>
</dbReference>
<keyword evidence="1" id="KW-1133">Transmembrane helix</keyword>
<gene>
    <name evidence="2" type="ORF">SAMN06296058_0625</name>
</gene>
<accession>A0A1T5J963</accession>
<feature type="transmembrane region" description="Helical" evidence="1">
    <location>
        <begin position="34"/>
        <end position="51"/>
    </location>
</feature>
<feature type="transmembrane region" description="Helical" evidence="1">
    <location>
        <begin position="169"/>
        <end position="196"/>
    </location>
</feature>
<evidence type="ECO:0000256" key="1">
    <source>
        <dbReference type="SAM" id="Phobius"/>
    </source>
</evidence>
<keyword evidence="1" id="KW-0812">Transmembrane</keyword>
<dbReference type="Proteomes" id="UP000190341">
    <property type="component" value="Unassembled WGS sequence"/>
</dbReference>
<dbReference type="OrthoDB" id="5966493at2"/>
<name>A0A1T5J963_9GAMM</name>